<name>A0A2D0NFI5_FLAN2</name>
<keyword evidence="1" id="KW-0732">Signal</keyword>
<reference evidence="2 3" key="1">
    <citation type="submission" date="2017-10" db="EMBL/GenBank/DDBJ databases">
        <title>The draft genome sequence of Lewinella nigricans NBRC 102662.</title>
        <authorList>
            <person name="Wang K."/>
        </authorList>
    </citation>
    <scope>NUCLEOTIDE SEQUENCE [LARGE SCALE GENOMIC DNA]</scope>
    <source>
        <strain evidence="2 3">NBRC 102662</strain>
    </source>
</reference>
<accession>A0A2D0NFI5</accession>
<proteinExistence type="predicted"/>
<dbReference type="Proteomes" id="UP000223913">
    <property type="component" value="Unassembled WGS sequence"/>
</dbReference>
<comment type="caution">
    <text evidence="2">The sequence shown here is derived from an EMBL/GenBank/DDBJ whole genome shotgun (WGS) entry which is preliminary data.</text>
</comment>
<dbReference type="RefSeq" id="WP_099149191.1">
    <property type="nucleotide sequence ID" value="NZ_PDUD01000010.1"/>
</dbReference>
<evidence type="ECO:0000256" key="1">
    <source>
        <dbReference type="SAM" id="SignalP"/>
    </source>
</evidence>
<evidence type="ECO:0000313" key="2">
    <source>
        <dbReference type="EMBL" id="PHN07262.1"/>
    </source>
</evidence>
<feature type="signal peptide" evidence="1">
    <location>
        <begin position="1"/>
        <end position="23"/>
    </location>
</feature>
<gene>
    <name evidence="2" type="ORF">CRP01_06430</name>
</gene>
<dbReference type="AlphaFoldDB" id="A0A2D0NFI5"/>
<dbReference type="OrthoDB" id="187854at2"/>
<dbReference type="Pfam" id="PF11138">
    <property type="entry name" value="DUF2911"/>
    <property type="match status" value="1"/>
</dbReference>
<sequence length="283" mass="31064">MKKLVLNYFVLFFLALMSQPLSAQISTPAPSPGSKLMQTVGLTDVTVEYSRPAVKERNIFAADGLVPFGEIWRTGANSATKITFSDDVKVGEKDLKAGAYAILSKPNAASWEVMFFPYEGGNWGSYVEKEPAATVEAKTMKTGHKIENFTIMIDGITTDAANLIFAWDNTAASVPLSVMVDKQVMANIERVLAGPSTNDYFAAASYYHQTGKDLNKALEWVQKATAGENPAFWQVRLEALILADLNRKKEAIAAAKKSMELAEKAGNADYVRMNKKSIDEWSK</sequence>
<keyword evidence="3" id="KW-1185">Reference proteome</keyword>
<feature type="chain" id="PRO_5013311104" evidence="1">
    <location>
        <begin position="24"/>
        <end position="283"/>
    </location>
</feature>
<evidence type="ECO:0000313" key="3">
    <source>
        <dbReference type="Proteomes" id="UP000223913"/>
    </source>
</evidence>
<dbReference type="InterPro" id="IPR021314">
    <property type="entry name" value="DUF2911"/>
</dbReference>
<organism evidence="2 3">
    <name type="scientific">Flavilitoribacter nigricans (strain ATCC 23147 / DSM 23189 / NBRC 102662 / NCIMB 1420 / SS-2)</name>
    <name type="common">Lewinella nigricans</name>
    <dbReference type="NCBI Taxonomy" id="1122177"/>
    <lineage>
        <taxon>Bacteria</taxon>
        <taxon>Pseudomonadati</taxon>
        <taxon>Bacteroidota</taxon>
        <taxon>Saprospiria</taxon>
        <taxon>Saprospirales</taxon>
        <taxon>Lewinellaceae</taxon>
        <taxon>Flavilitoribacter</taxon>
    </lineage>
</organism>
<dbReference type="EMBL" id="PDUD01000010">
    <property type="protein sequence ID" value="PHN07262.1"/>
    <property type="molecule type" value="Genomic_DNA"/>
</dbReference>
<protein>
    <submittedName>
        <fullName evidence="2">Dihydrolipoamide dehydrogenase</fullName>
    </submittedName>
</protein>